<evidence type="ECO:0000313" key="20">
    <source>
        <dbReference type="EMBL" id="MBK7953056.1"/>
    </source>
</evidence>
<comment type="function">
    <text evidence="18">Catalyzes the transfer of a two-carbon ketol group from a ketose donor to an aldose acceptor, via a covalent intermediate with the cofactor thiamine pyrophosphate.</text>
</comment>
<dbReference type="PROSITE" id="PS00802">
    <property type="entry name" value="TRANSKETOLASE_2"/>
    <property type="match status" value="1"/>
</dbReference>
<dbReference type="NCBIfam" id="TIGR00232">
    <property type="entry name" value="tktlase_bact"/>
    <property type="match status" value="1"/>
</dbReference>
<reference evidence="20 21" key="1">
    <citation type="submission" date="2020-10" db="EMBL/GenBank/DDBJ databases">
        <title>Connecting structure to function with the recovery of over 1000 high-quality activated sludge metagenome-assembled genomes encoding full-length rRNA genes using long-read sequencing.</title>
        <authorList>
            <person name="Singleton C.M."/>
            <person name="Petriglieri F."/>
            <person name="Kristensen J.M."/>
            <person name="Kirkegaard R.H."/>
            <person name="Michaelsen T.Y."/>
            <person name="Andersen M.H."/>
            <person name="Karst S.M."/>
            <person name="Dueholm M.S."/>
            <person name="Nielsen P.H."/>
            <person name="Albertsen M."/>
        </authorList>
    </citation>
    <scope>NUCLEOTIDE SEQUENCE [LARGE SCALE GENOMIC DNA]</scope>
    <source>
        <strain evidence="20">Fred_18-Q3-R57-64_BAT3C.720</strain>
    </source>
</reference>
<dbReference type="PANTHER" id="PTHR43522">
    <property type="entry name" value="TRANSKETOLASE"/>
    <property type="match status" value="1"/>
</dbReference>
<dbReference type="EC" id="2.2.1.1" evidence="5 12"/>
<comment type="cofactor">
    <cofactor evidence="18">
        <name>Mg(2+)</name>
        <dbReference type="ChEBI" id="CHEBI:18420"/>
    </cofactor>
    <cofactor evidence="18">
        <name>Ca(2+)</name>
        <dbReference type="ChEBI" id="CHEBI:29108"/>
    </cofactor>
    <cofactor evidence="18">
        <name>Mn(2+)</name>
        <dbReference type="ChEBI" id="CHEBI:29035"/>
    </cofactor>
    <cofactor evidence="18">
        <name>Co(2+)</name>
        <dbReference type="ChEBI" id="CHEBI:48828"/>
    </cofactor>
    <text evidence="18">Binds 1 Mg(2+) ion per subunit. Can also utilize other divalent metal cations, such as Ca(2+), Mn(2+) and Co(2+).</text>
</comment>
<feature type="binding site" evidence="15">
    <location>
        <position position="161"/>
    </location>
    <ligand>
        <name>thiamine diphosphate</name>
        <dbReference type="ChEBI" id="CHEBI:58937"/>
    </ligand>
</feature>
<dbReference type="PANTHER" id="PTHR43522:SF2">
    <property type="entry name" value="TRANSKETOLASE 1-RELATED"/>
    <property type="match status" value="1"/>
</dbReference>
<evidence type="ECO:0000256" key="13">
    <source>
        <dbReference type="PIRSR" id="PIRSR605478-1"/>
    </source>
</evidence>
<evidence type="ECO:0000256" key="10">
    <source>
        <dbReference type="ARBA" id="ARBA00023052"/>
    </source>
</evidence>
<feature type="binding site" evidence="14">
    <location>
        <position position="478"/>
    </location>
    <ligand>
        <name>substrate</name>
    </ligand>
</feature>
<keyword evidence="6 18" id="KW-0808">Transferase</keyword>
<evidence type="ECO:0000256" key="18">
    <source>
        <dbReference type="RuleBase" id="RU004996"/>
    </source>
</evidence>
<gene>
    <name evidence="20" type="primary">tkt</name>
    <name evidence="20" type="ORF">IPK02_03235</name>
</gene>
<dbReference type="GO" id="GO:0004802">
    <property type="term" value="F:transketolase activity"/>
    <property type="evidence" value="ECO:0007669"/>
    <property type="project" value="UniProtKB-UniRule"/>
</dbReference>
<dbReference type="InterPro" id="IPR009014">
    <property type="entry name" value="Transketo_C/PFOR_II"/>
</dbReference>
<dbReference type="InterPro" id="IPR005474">
    <property type="entry name" value="Transketolase_N"/>
</dbReference>
<dbReference type="InterPro" id="IPR055152">
    <property type="entry name" value="Transketolase-like_C_2"/>
</dbReference>
<feature type="binding site" evidence="15">
    <location>
        <position position="442"/>
    </location>
    <ligand>
        <name>thiamine diphosphate</name>
        <dbReference type="ChEBI" id="CHEBI:58937"/>
    </ligand>
</feature>
<feature type="binding site" evidence="15">
    <location>
        <position position="71"/>
    </location>
    <ligand>
        <name>thiamine diphosphate</name>
        <dbReference type="ChEBI" id="CHEBI:58937"/>
    </ligand>
</feature>
<dbReference type="Proteomes" id="UP000706151">
    <property type="component" value="Unassembled WGS sequence"/>
</dbReference>
<dbReference type="GO" id="GO:0046872">
    <property type="term" value="F:metal ion binding"/>
    <property type="evidence" value="ECO:0007669"/>
    <property type="project" value="UniProtKB-KW"/>
</dbReference>
<dbReference type="CDD" id="cd02012">
    <property type="entry name" value="TPP_TK"/>
    <property type="match status" value="1"/>
</dbReference>
<feature type="binding site" evidence="15">
    <location>
        <begin position="119"/>
        <end position="121"/>
    </location>
    <ligand>
        <name>thiamine diphosphate</name>
        <dbReference type="ChEBI" id="CHEBI:58937"/>
    </ligand>
</feature>
<protein>
    <recommendedName>
        <fullName evidence="5 12">Transketolase</fullName>
        <ecNumber evidence="5 12">2.2.1.1</ecNumber>
    </recommendedName>
</protein>
<keyword evidence="10 15" id="KW-0786">Thiamine pyrophosphate</keyword>
<feature type="binding site" evidence="16">
    <location>
        <position position="192"/>
    </location>
    <ligand>
        <name>Mg(2+)</name>
        <dbReference type="ChEBI" id="CHEBI:18420"/>
    </ligand>
</feature>
<evidence type="ECO:0000256" key="5">
    <source>
        <dbReference type="ARBA" id="ARBA00013152"/>
    </source>
</evidence>
<feature type="site" description="Important for catalytic activity" evidence="17">
    <location>
        <position position="266"/>
    </location>
</feature>
<dbReference type="EMBL" id="JADJOT010000002">
    <property type="protein sequence ID" value="MBK7953056.1"/>
    <property type="molecule type" value="Genomic_DNA"/>
</dbReference>
<evidence type="ECO:0000256" key="8">
    <source>
        <dbReference type="ARBA" id="ARBA00022837"/>
    </source>
</evidence>
<dbReference type="CDD" id="cd07033">
    <property type="entry name" value="TPP_PYR_DXS_TK_like"/>
    <property type="match status" value="1"/>
</dbReference>
<dbReference type="AlphaFoldDB" id="A0A935T7I6"/>
<evidence type="ECO:0000259" key="19">
    <source>
        <dbReference type="SMART" id="SM00861"/>
    </source>
</evidence>
<dbReference type="SUPFAM" id="SSF52922">
    <property type="entry name" value="TK C-terminal domain-like"/>
    <property type="match status" value="1"/>
</dbReference>
<dbReference type="Pfam" id="PF22613">
    <property type="entry name" value="Transketolase_C_1"/>
    <property type="match status" value="1"/>
</dbReference>
<comment type="subunit">
    <text evidence="4 18">Homodimer.</text>
</comment>
<keyword evidence="8 18" id="KW-0106">Calcium</keyword>
<comment type="cofactor">
    <cofactor evidence="16">
        <name>Mg(2+)</name>
        <dbReference type="ChEBI" id="CHEBI:18420"/>
    </cofactor>
    <text evidence="16">Binds 1 Mg(2+) ion per subunit. Can also utilize other divalent metal cations, such as Ca(2+), Mn(2+) and Co(2+).</text>
</comment>
<organism evidence="20 21">
    <name type="scientific">Candidatus Accumulibacter affinis</name>
    <dbReference type="NCBI Taxonomy" id="2954384"/>
    <lineage>
        <taxon>Bacteria</taxon>
        <taxon>Pseudomonadati</taxon>
        <taxon>Pseudomonadota</taxon>
        <taxon>Betaproteobacteria</taxon>
        <taxon>Candidatus Accumulibacter</taxon>
    </lineage>
</organism>
<evidence type="ECO:0000256" key="15">
    <source>
        <dbReference type="PIRSR" id="PIRSR605478-3"/>
    </source>
</evidence>
<feature type="site" description="Important for catalytic activity" evidence="17">
    <location>
        <position position="31"/>
    </location>
</feature>
<accession>A0A935T7I6</accession>
<feature type="binding site" evidence="14">
    <location>
        <position position="525"/>
    </location>
    <ligand>
        <name>substrate</name>
    </ligand>
</feature>
<keyword evidence="7 16" id="KW-0479">Metal-binding</keyword>
<evidence type="ECO:0000256" key="9">
    <source>
        <dbReference type="ARBA" id="ARBA00022842"/>
    </source>
</evidence>
<evidence type="ECO:0000256" key="1">
    <source>
        <dbReference type="ARBA" id="ARBA00001913"/>
    </source>
</evidence>
<feature type="binding site" evidence="16">
    <location>
        <position position="160"/>
    </location>
    <ligand>
        <name>Mg(2+)</name>
        <dbReference type="ChEBI" id="CHEBI:18420"/>
    </ligand>
</feature>
<dbReference type="InterPro" id="IPR049557">
    <property type="entry name" value="Transketolase_CS"/>
</dbReference>
<evidence type="ECO:0000256" key="17">
    <source>
        <dbReference type="PIRSR" id="PIRSR605478-5"/>
    </source>
</evidence>
<dbReference type="Pfam" id="PF00456">
    <property type="entry name" value="Transketolase_N"/>
    <property type="match status" value="1"/>
</dbReference>
<evidence type="ECO:0000256" key="2">
    <source>
        <dbReference type="ARBA" id="ARBA00001941"/>
    </source>
</evidence>
<comment type="similarity">
    <text evidence="3 18">Belongs to the transketolase family.</text>
</comment>
<comment type="cofactor">
    <cofactor evidence="1">
        <name>Ca(2+)</name>
        <dbReference type="ChEBI" id="CHEBI:29108"/>
    </cofactor>
</comment>
<dbReference type="SUPFAM" id="SSF52518">
    <property type="entry name" value="Thiamin diphosphate-binding fold (THDP-binding)"/>
    <property type="match status" value="2"/>
</dbReference>
<dbReference type="Gene3D" id="3.40.50.970">
    <property type="match status" value="2"/>
</dbReference>
<dbReference type="PROSITE" id="PS00801">
    <property type="entry name" value="TRANSKETOLASE_1"/>
    <property type="match status" value="1"/>
</dbReference>
<sequence length="679" mass="73884">MPTESRKFRRRCANALRILAIDAVEAANSGHPGMPMGMADIAEVLWRRHFKHNPANPLWFDRDRFVLSNGHGSMLIYALLHLSGYDLPMNELRRFRQLHSKTPGHPEFGITPGIETTTGPLGQGLANAVGMALAERLLAETFNRDGHRIVDHYTYAFIGDGCLMEGISHEACSLAGRLSLSKLIVFYDDNDISIDGHVQPWFADDTPQRFEAYGWRVVPNCDGHDVDSIEAAIRIAKTPGGRPTLICCKTMIGFGSPNKGGTHDVHGAPLGKDEIANTRRQLEWPFATFEIPDDVRAGWDAGAKGEASEYAWQANFASYRDAYPDLASELERRMRGTLPADWSDRVAELLGRWATQTGAVATRKASQNAIEALAPGLPELLGGSADLTGSNLTNWTGTRSANREAGGNYVNYGVREFGMTAIANGIALHGGFIPYTATFLVFSDYARNAIRLAALMKQRHLMVYTHDSIGLGEDGPTHQPIEHAASLRLIPGLDVWRPADAMETAVAWTAALERRDGPSCFLLSRQNLPALPRTAEQIASIRHGGYVLREAAGGTPRVVLISTGSELSLACEAQAALAQEGIAVRVVAMPCTRRFDLQSPAYRQEVLPPSIPTLAIEAGHPDLWWKYVGRSGAVIGIDRFGESAPAADLYEFFGVTVANIVAQTHRLLGLGSSPAAARH</sequence>
<evidence type="ECO:0000256" key="11">
    <source>
        <dbReference type="ARBA" id="ARBA00049473"/>
    </source>
</evidence>
<keyword evidence="9 16" id="KW-0460">Magnesium</keyword>
<evidence type="ECO:0000256" key="6">
    <source>
        <dbReference type="ARBA" id="ARBA00022679"/>
    </source>
</evidence>
<evidence type="ECO:0000256" key="7">
    <source>
        <dbReference type="ARBA" id="ARBA00022723"/>
    </source>
</evidence>
<dbReference type="InterPro" id="IPR005475">
    <property type="entry name" value="Transketolase-like_Pyr-bd"/>
</dbReference>
<dbReference type="Gene3D" id="3.40.50.920">
    <property type="match status" value="1"/>
</dbReference>
<dbReference type="FunFam" id="3.40.50.970:FF:000003">
    <property type="entry name" value="Transketolase"/>
    <property type="match status" value="1"/>
</dbReference>
<evidence type="ECO:0000256" key="14">
    <source>
        <dbReference type="PIRSR" id="PIRSR605478-2"/>
    </source>
</evidence>
<feature type="active site" description="Proton donor" evidence="13">
    <location>
        <position position="416"/>
    </location>
</feature>
<comment type="caution">
    <text evidence="20">The sequence shown here is derived from an EMBL/GenBank/DDBJ whole genome shotgun (WGS) entry which is preliminary data.</text>
</comment>
<feature type="binding site" evidence="14">
    <location>
        <position position="466"/>
    </location>
    <ligand>
        <name>substrate</name>
    </ligand>
</feature>
<feature type="binding site" evidence="14">
    <location>
        <position position="474"/>
    </location>
    <ligand>
        <name>substrate</name>
    </ligand>
</feature>
<evidence type="ECO:0000256" key="4">
    <source>
        <dbReference type="ARBA" id="ARBA00011738"/>
    </source>
</evidence>
<proteinExistence type="inferred from homology"/>
<feature type="binding site" evidence="14">
    <location>
        <position position="390"/>
    </location>
    <ligand>
        <name>substrate</name>
    </ligand>
</feature>
<dbReference type="FunFam" id="3.40.50.920:FF:000003">
    <property type="entry name" value="Transketolase"/>
    <property type="match status" value="1"/>
</dbReference>
<dbReference type="SMART" id="SM00861">
    <property type="entry name" value="Transket_pyr"/>
    <property type="match status" value="1"/>
</dbReference>
<feature type="binding site" evidence="15">
    <location>
        <position position="190"/>
    </location>
    <ligand>
        <name>thiamine diphosphate</name>
        <dbReference type="ChEBI" id="CHEBI:58937"/>
    </ligand>
</feature>
<dbReference type="GO" id="GO:0005829">
    <property type="term" value="C:cytosol"/>
    <property type="evidence" value="ECO:0007669"/>
    <property type="project" value="TreeGrafter"/>
</dbReference>
<dbReference type="InterPro" id="IPR020826">
    <property type="entry name" value="Transketolase_BS"/>
</dbReference>
<feature type="domain" description="Transketolase-like pyrimidine-binding" evidence="19">
    <location>
        <begin position="360"/>
        <end position="530"/>
    </location>
</feature>
<feature type="binding site" evidence="14">
    <location>
        <position position="31"/>
    </location>
    <ligand>
        <name>substrate</name>
    </ligand>
</feature>
<comment type="cofactor">
    <cofactor evidence="2">
        <name>Co(2+)</name>
        <dbReference type="ChEBI" id="CHEBI:48828"/>
    </cofactor>
</comment>
<feature type="binding site" evidence="14">
    <location>
        <position position="266"/>
    </location>
    <ligand>
        <name>substrate</name>
    </ligand>
</feature>
<evidence type="ECO:0000256" key="16">
    <source>
        <dbReference type="PIRSR" id="PIRSR605478-4"/>
    </source>
</evidence>
<dbReference type="GO" id="GO:0009052">
    <property type="term" value="P:pentose-phosphate shunt, non-oxidative branch"/>
    <property type="evidence" value="ECO:0007669"/>
    <property type="project" value="UniProtKB-ARBA"/>
</dbReference>
<evidence type="ECO:0000256" key="12">
    <source>
        <dbReference type="NCBIfam" id="TIGR00232"/>
    </source>
</evidence>
<name>A0A935T7I6_9PROT</name>
<comment type="cofactor">
    <cofactor evidence="15">
        <name>thiamine diphosphate</name>
        <dbReference type="ChEBI" id="CHEBI:58937"/>
    </cofactor>
    <text evidence="15">Binds 1 thiamine pyrophosphate per subunit. During the reaction, the substrate forms a covalent intermediate with the cofactor.</text>
</comment>
<evidence type="ECO:0000313" key="21">
    <source>
        <dbReference type="Proteomes" id="UP000706151"/>
    </source>
</evidence>
<feature type="binding site" evidence="14">
    <location>
        <position position="363"/>
    </location>
    <ligand>
        <name>substrate</name>
    </ligand>
</feature>
<feature type="binding site" evidence="16">
    <location>
        <position position="190"/>
    </location>
    <ligand>
        <name>Mg(2+)</name>
        <dbReference type="ChEBI" id="CHEBI:18420"/>
    </ligand>
</feature>
<dbReference type="InterPro" id="IPR029061">
    <property type="entry name" value="THDP-binding"/>
</dbReference>
<comment type="catalytic activity">
    <reaction evidence="11 18">
        <text>D-sedoheptulose 7-phosphate + D-glyceraldehyde 3-phosphate = aldehydo-D-ribose 5-phosphate + D-xylulose 5-phosphate</text>
        <dbReference type="Rhea" id="RHEA:10508"/>
        <dbReference type="ChEBI" id="CHEBI:57483"/>
        <dbReference type="ChEBI" id="CHEBI:57737"/>
        <dbReference type="ChEBI" id="CHEBI:58273"/>
        <dbReference type="ChEBI" id="CHEBI:59776"/>
        <dbReference type="EC" id="2.2.1.1"/>
    </reaction>
</comment>
<evidence type="ECO:0000256" key="3">
    <source>
        <dbReference type="ARBA" id="ARBA00007131"/>
    </source>
</evidence>
<dbReference type="InterPro" id="IPR033247">
    <property type="entry name" value="Transketolase_fam"/>
</dbReference>
<dbReference type="FunFam" id="3.40.50.970:FF:000004">
    <property type="entry name" value="Transketolase"/>
    <property type="match status" value="1"/>
</dbReference>
<feature type="binding site" evidence="15">
    <location>
        <position position="266"/>
    </location>
    <ligand>
        <name>thiamine diphosphate</name>
        <dbReference type="ChEBI" id="CHEBI:58937"/>
    </ligand>
</feature>
<dbReference type="Pfam" id="PF02779">
    <property type="entry name" value="Transket_pyr"/>
    <property type="match status" value="1"/>
</dbReference>
<dbReference type="InterPro" id="IPR005478">
    <property type="entry name" value="Transketolase_bac-like"/>
</dbReference>